<dbReference type="InterPro" id="IPR050342">
    <property type="entry name" value="HMGB"/>
</dbReference>
<name>A0A914GYV0_GLORO</name>
<dbReference type="AlphaFoldDB" id="A0A914GYV0"/>
<evidence type="ECO:0000256" key="1">
    <source>
        <dbReference type="ARBA" id="ARBA00023125"/>
    </source>
</evidence>
<dbReference type="WBParaSite" id="Gr19_v10_g12388.t1">
    <property type="protein sequence ID" value="Gr19_v10_g12388.t1"/>
    <property type="gene ID" value="Gr19_v10_g12388"/>
</dbReference>
<feature type="compositionally biased region" description="Basic and acidic residues" evidence="3">
    <location>
        <begin position="49"/>
        <end position="87"/>
    </location>
</feature>
<dbReference type="Proteomes" id="UP000887572">
    <property type="component" value="Unplaced"/>
</dbReference>
<dbReference type="Pfam" id="PF00505">
    <property type="entry name" value="HMG_box"/>
    <property type="match status" value="1"/>
</dbReference>
<proteinExistence type="predicted"/>
<feature type="region of interest" description="Disordered" evidence="3">
    <location>
        <begin position="46"/>
        <end position="87"/>
    </location>
</feature>
<dbReference type="SMART" id="SM00398">
    <property type="entry name" value="HMG"/>
    <property type="match status" value="1"/>
</dbReference>
<dbReference type="PROSITE" id="PS50118">
    <property type="entry name" value="HMG_BOX_2"/>
    <property type="match status" value="1"/>
</dbReference>
<evidence type="ECO:0000256" key="3">
    <source>
        <dbReference type="SAM" id="MobiDB-lite"/>
    </source>
</evidence>
<organism evidence="5 6">
    <name type="scientific">Globodera rostochiensis</name>
    <name type="common">Golden nematode worm</name>
    <name type="synonym">Heterodera rostochiensis</name>
    <dbReference type="NCBI Taxonomy" id="31243"/>
    <lineage>
        <taxon>Eukaryota</taxon>
        <taxon>Metazoa</taxon>
        <taxon>Ecdysozoa</taxon>
        <taxon>Nematoda</taxon>
        <taxon>Chromadorea</taxon>
        <taxon>Rhabditida</taxon>
        <taxon>Tylenchina</taxon>
        <taxon>Tylenchomorpha</taxon>
        <taxon>Tylenchoidea</taxon>
        <taxon>Heteroderidae</taxon>
        <taxon>Heteroderinae</taxon>
        <taxon>Globodera</taxon>
    </lineage>
</organism>
<feature type="domain" description="HMG box" evidence="4">
    <location>
        <begin position="14"/>
        <end position="80"/>
    </location>
</feature>
<keyword evidence="5" id="KW-1185">Reference proteome</keyword>
<dbReference type="GO" id="GO:0006357">
    <property type="term" value="P:regulation of transcription by RNA polymerase II"/>
    <property type="evidence" value="ECO:0007669"/>
    <property type="project" value="TreeGrafter"/>
</dbReference>
<evidence type="ECO:0000313" key="5">
    <source>
        <dbReference type="Proteomes" id="UP000887572"/>
    </source>
</evidence>
<dbReference type="GO" id="GO:0005634">
    <property type="term" value="C:nucleus"/>
    <property type="evidence" value="ECO:0007669"/>
    <property type="project" value="UniProtKB-UniRule"/>
</dbReference>
<dbReference type="GO" id="GO:0003677">
    <property type="term" value="F:DNA binding"/>
    <property type="evidence" value="ECO:0007669"/>
    <property type="project" value="UniProtKB-UniRule"/>
</dbReference>
<dbReference type="InterPro" id="IPR036910">
    <property type="entry name" value="HMG_box_dom_sf"/>
</dbReference>
<evidence type="ECO:0000256" key="2">
    <source>
        <dbReference type="PROSITE-ProRule" id="PRU00267"/>
    </source>
</evidence>
<protein>
    <submittedName>
        <fullName evidence="6">HMG box domain-containing protein</fullName>
    </submittedName>
</protein>
<dbReference type="SUPFAM" id="SSF47095">
    <property type="entry name" value="HMG-box"/>
    <property type="match status" value="1"/>
</dbReference>
<keyword evidence="2" id="KW-0539">Nucleus</keyword>
<reference evidence="6" key="1">
    <citation type="submission" date="2022-11" db="UniProtKB">
        <authorList>
            <consortium name="WormBaseParasite"/>
        </authorList>
    </citation>
    <scope>IDENTIFICATION</scope>
</reference>
<dbReference type="PANTHER" id="PTHR48112:SF22">
    <property type="entry name" value="MITOCHONDRIAL TRANSCRIPTION FACTOR A, ISOFORM B"/>
    <property type="match status" value="1"/>
</dbReference>
<dbReference type="InterPro" id="IPR009071">
    <property type="entry name" value="HMG_box_dom"/>
</dbReference>
<keyword evidence="1 2" id="KW-0238">DNA-binding</keyword>
<sequence>MSHSTSEYNELDEPKPAQTSFFLWMNENREKFYEPGMTQADVAKAAGAEWRRMPESEKAKWGQKSAEDKERFAQELSEQRERQHEAE</sequence>
<evidence type="ECO:0000313" key="6">
    <source>
        <dbReference type="WBParaSite" id="Gr19_v10_g12388.t1"/>
    </source>
</evidence>
<accession>A0A914GYV0</accession>
<dbReference type="Gene3D" id="1.10.30.10">
    <property type="entry name" value="High mobility group box domain"/>
    <property type="match status" value="1"/>
</dbReference>
<dbReference type="PANTHER" id="PTHR48112">
    <property type="entry name" value="HIGH MOBILITY GROUP PROTEIN DSP1"/>
    <property type="match status" value="1"/>
</dbReference>
<evidence type="ECO:0000259" key="4">
    <source>
        <dbReference type="PROSITE" id="PS50118"/>
    </source>
</evidence>
<feature type="DNA-binding region" description="HMG box" evidence="2">
    <location>
        <begin position="14"/>
        <end position="80"/>
    </location>
</feature>